<dbReference type="PANTHER" id="PTHR23406">
    <property type="entry name" value="MALIC ENZYME-RELATED"/>
    <property type="match status" value="1"/>
</dbReference>
<dbReference type="Pfam" id="PF00390">
    <property type="entry name" value="malic"/>
    <property type="match status" value="1"/>
</dbReference>
<name>A0A8H3ACV8_9AGAM</name>
<dbReference type="PROSITE" id="PS00331">
    <property type="entry name" value="MALIC_ENZYMES"/>
    <property type="match status" value="1"/>
</dbReference>
<accession>A0A8H3ACV8</accession>
<comment type="similarity">
    <text evidence="2 5">Belongs to the malic enzymes family.</text>
</comment>
<evidence type="ECO:0000259" key="8">
    <source>
        <dbReference type="SMART" id="SM01274"/>
    </source>
</evidence>
<dbReference type="Gene3D" id="3.80.10.10">
    <property type="entry name" value="Ribonuclease Inhibitor"/>
    <property type="match status" value="1"/>
</dbReference>
<feature type="compositionally biased region" description="Polar residues" evidence="6">
    <location>
        <begin position="594"/>
        <end position="611"/>
    </location>
</feature>
<feature type="domain" description="Malic enzyme N-terminal" evidence="8">
    <location>
        <begin position="682"/>
        <end position="860"/>
    </location>
</feature>
<dbReference type="InterPro" id="IPR015884">
    <property type="entry name" value="Malic_enzyme_CS"/>
</dbReference>
<keyword evidence="4" id="KW-0520">NAD</keyword>
<dbReference type="InterPro" id="IPR032675">
    <property type="entry name" value="LRR_dom_sf"/>
</dbReference>
<evidence type="ECO:0000256" key="3">
    <source>
        <dbReference type="ARBA" id="ARBA00022723"/>
    </source>
</evidence>
<evidence type="ECO:0000259" key="7">
    <source>
        <dbReference type="SMART" id="SM00919"/>
    </source>
</evidence>
<protein>
    <recommendedName>
        <fullName evidence="5">Malic enzyme</fullName>
    </recommendedName>
</protein>
<evidence type="ECO:0000313" key="10">
    <source>
        <dbReference type="Proteomes" id="UP000663841"/>
    </source>
</evidence>
<dbReference type="SUPFAM" id="SSF51735">
    <property type="entry name" value="NAD(P)-binding Rossmann-fold domains"/>
    <property type="match status" value="1"/>
</dbReference>
<reference evidence="9" key="1">
    <citation type="submission" date="2021-01" db="EMBL/GenBank/DDBJ databases">
        <authorList>
            <person name="Kaushik A."/>
        </authorList>
    </citation>
    <scope>NUCLEOTIDE SEQUENCE</scope>
    <source>
        <strain evidence="9">AG3-T5</strain>
    </source>
</reference>
<dbReference type="SUPFAM" id="SSF52047">
    <property type="entry name" value="RNI-like"/>
    <property type="match status" value="1"/>
</dbReference>
<feature type="compositionally biased region" description="Low complexity" evidence="6">
    <location>
        <begin position="358"/>
        <end position="374"/>
    </location>
</feature>
<dbReference type="PRINTS" id="PR00072">
    <property type="entry name" value="MALOXRDTASE"/>
</dbReference>
<dbReference type="EMBL" id="CAJMWW010000068">
    <property type="protein sequence ID" value="CAE6414748.1"/>
    <property type="molecule type" value="Genomic_DNA"/>
</dbReference>
<dbReference type="PANTHER" id="PTHR23406:SF34">
    <property type="entry name" value="NAD-DEPENDENT MALIC ENZYME, MITOCHONDRIAL"/>
    <property type="match status" value="1"/>
</dbReference>
<comment type="cofactor">
    <cofactor evidence="1">
        <name>Mn(2+)</name>
        <dbReference type="ChEBI" id="CHEBI:29035"/>
    </cofactor>
</comment>
<dbReference type="InterPro" id="IPR036291">
    <property type="entry name" value="NAD(P)-bd_dom_sf"/>
</dbReference>
<evidence type="ECO:0000256" key="5">
    <source>
        <dbReference type="RuleBase" id="RU003426"/>
    </source>
</evidence>
<dbReference type="SMART" id="SM01274">
    <property type="entry name" value="malic"/>
    <property type="match status" value="1"/>
</dbReference>
<dbReference type="SMART" id="SM00919">
    <property type="entry name" value="Malic_M"/>
    <property type="match status" value="1"/>
</dbReference>
<feature type="compositionally biased region" description="Polar residues" evidence="6">
    <location>
        <begin position="393"/>
        <end position="416"/>
    </location>
</feature>
<comment type="caution">
    <text evidence="9">The sequence shown here is derived from an EMBL/GenBank/DDBJ whole genome shotgun (WGS) entry which is preliminary data.</text>
</comment>
<dbReference type="InterPro" id="IPR012302">
    <property type="entry name" value="Malic_NAD-bd"/>
</dbReference>
<dbReference type="GO" id="GO:0051287">
    <property type="term" value="F:NAD binding"/>
    <property type="evidence" value="ECO:0007669"/>
    <property type="project" value="InterPro"/>
</dbReference>
<evidence type="ECO:0000313" key="9">
    <source>
        <dbReference type="EMBL" id="CAE6414748.1"/>
    </source>
</evidence>
<dbReference type="GO" id="GO:0006108">
    <property type="term" value="P:malate metabolic process"/>
    <property type="evidence" value="ECO:0007669"/>
    <property type="project" value="TreeGrafter"/>
</dbReference>
<dbReference type="Pfam" id="PF03949">
    <property type="entry name" value="Malic_M"/>
    <property type="match status" value="1"/>
</dbReference>
<dbReference type="SUPFAM" id="SSF53223">
    <property type="entry name" value="Aminoacid dehydrogenase-like, N-terminal domain"/>
    <property type="match status" value="1"/>
</dbReference>
<gene>
    <name evidence="9" type="ORF">RDB_LOCUS29519</name>
</gene>
<keyword evidence="5" id="KW-0560">Oxidoreductase</keyword>
<dbReference type="GO" id="GO:0005739">
    <property type="term" value="C:mitochondrion"/>
    <property type="evidence" value="ECO:0007669"/>
    <property type="project" value="TreeGrafter"/>
</dbReference>
<dbReference type="InterPro" id="IPR037062">
    <property type="entry name" value="Malic_N_dom_sf"/>
</dbReference>
<dbReference type="InterPro" id="IPR001891">
    <property type="entry name" value="Malic_OxRdtase"/>
</dbReference>
<proteinExistence type="inferred from homology"/>
<dbReference type="AlphaFoldDB" id="A0A8H3ACV8"/>
<feature type="compositionally biased region" description="Basic and acidic residues" evidence="6">
    <location>
        <begin position="487"/>
        <end position="497"/>
    </location>
</feature>
<feature type="region of interest" description="Disordered" evidence="6">
    <location>
        <begin position="594"/>
        <end position="622"/>
    </location>
</feature>
<dbReference type="GO" id="GO:0005829">
    <property type="term" value="C:cytosol"/>
    <property type="evidence" value="ECO:0007669"/>
    <property type="project" value="TreeGrafter"/>
</dbReference>
<feature type="domain" description="Malic enzyme NAD-binding" evidence="7">
    <location>
        <begin position="870"/>
        <end position="1132"/>
    </location>
</feature>
<organism evidence="9 10">
    <name type="scientific">Rhizoctonia solani</name>
    <dbReference type="NCBI Taxonomy" id="456999"/>
    <lineage>
        <taxon>Eukaryota</taxon>
        <taxon>Fungi</taxon>
        <taxon>Dikarya</taxon>
        <taxon>Basidiomycota</taxon>
        <taxon>Agaricomycotina</taxon>
        <taxon>Agaricomycetes</taxon>
        <taxon>Cantharellales</taxon>
        <taxon>Ceratobasidiaceae</taxon>
        <taxon>Rhizoctonia</taxon>
    </lineage>
</organism>
<dbReference type="Gene3D" id="3.40.50.10380">
    <property type="entry name" value="Malic enzyme, N-terminal domain"/>
    <property type="match status" value="1"/>
</dbReference>
<dbReference type="GO" id="GO:0004471">
    <property type="term" value="F:malate dehydrogenase (decarboxylating) (NAD+) activity"/>
    <property type="evidence" value="ECO:0007669"/>
    <property type="project" value="TreeGrafter"/>
</dbReference>
<feature type="region of interest" description="Disordered" evidence="6">
    <location>
        <begin position="459"/>
        <end position="497"/>
    </location>
</feature>
<dbReference type="InterPro" id="IPR046346">
    <property type="entry name" value="Aminoacid_DH-like_N_sf"/>
</dbReference>
<evidence type="ECO:0000256" key="4">
    <source>
        <dbReference type="ARBA" id="ARBA00023027"/>
    </source>
</evidence>
<evidence type="ECO:0000256" key="6">
    <source>
        <dbReference type="SAM" id="MobiDB-lite"/>
    </source>
</evidence>
<dbReference type="GO" id="GO:0046872">
    <property type="term" value="F:metal ion binding"/>
    <property type="evidence" value="ECO:0007669"/>
    <property type="project" value="UniProtKB-KW"/>
</dbReference>
<keyword evidence="3 5" id="KW-0479">Metal-binding</keyword>
<dbReference type="NCBIfam" id="NF010052">
    <property type="entry name" value="PRK13529.1"/>
    <property type="match status" value="1"/>
</dbReference>
<evidence type="ECO:0000256" key="2">
    <source>
        <dbReference type="ARBA" id="ARBA00008785"/>
    </source>
</evidence>
<evidence type="ECO:0000256" key="1">
    <source>
        <dbReference type="ARBA" id="ARBA00001936"/>
    </source>
</evidence>
<dbReference type="Proteomes" id="UP000663841">
    <property type="component" value="Unassembled WGS sequence"/>
</dbReference>
<dbReference type="Gene3D" id="3.40.50.720">
    <property type="entry name" value="NAD(P)-binding Rossmann-like Domain"/>
    <property type="match status" value="1"/>
</dbReference>
<feature type="region of interest" description="Disordered" evidence="6">
    <location>
        <begin position="340"/>
        <end position="416"/>
    </location>
</feature>
<dbReference type="InterPro" id="IPR012301">
    <property type="entry name" value="Malic_N_dom"/>
</dbReference>
<sequence>MSHTQQTLFRQKPLYVAPLAYYALRTLRPWCFGIAADGNTLGSWITVSTTEGDERVNLGDIIAPWAKGDISLLDPATWAFLIQLYNGLPEHYSRYKLALNDPYLPMLSAIPSTPTFSTITVLDLSNCDDLHDSNISQLKILTSLCVLDTSCTHLTDQAIRNLTSTLLLQEPGPLRLQSWSLRNCASVTNRSLESLGYFPMLCLLDLRGTKVEPHQSMHRLLNWSRSCVLSPLEHFDFFWPQPQFGIPARIQDLKPAAYSIVEEGDKPENERQRPWIVHVDRQYPSDWGLQRKPHWKPPSSNNTLPWYSYDYSDGYSDGYSDDHSDIDVFEADGLFIDGDNFGDVPDSGDGFDEEEAELSPSEFSPSSPLEPTSSIFGDETSTSSRLDPASMTAGITNAVSSGTSDINAAKTQSTSRPMVLTIEPQPSPTELDQLMALVVGHESAGPAPGVPHFYNARAQAELAPPKTRKRRRRYSSASSESYDSDEEREKEKNMEDELRRRRIEAISDKDWQRMLLRQPPEWSEAEMLIATVRALKQSRSEYVPAQPDLSTAKKRRVGTSEASARWAQMKASSKGPGQVPSQSTVPRKINTIGLGTSSQIRPPVAQTSTPTPGDRAPGEALLNNPKWNKGLAFTAEERKVFGLNGRLPSSVQTLDKQCKRAYQQYSSRESAVLKNSFLQSLKQQNWVLYYSLLARHLKEMMPIIYTPTEAEAIANYSHLFRRSEGLFLTYTDEADMERAYLDQTRHRQIDLIVVSDAEAILGIGDQGVGISTAKATVYSLIGGIDPSQTLSVTLDVGTDNENLLNDELYVGWQHKRVRGEDYDRFVDKFVQLIRKHNPHSLLHFEDFGVTNAQRLLEKYRDKHAVFNDDVQGTGAVTLACLMAAVGVTKSKLSDQTIVVFGAGTAGLGITRQIRDAMVTIDKIPQDDANKKFYLIDREGLIRASVKGGIRHGLEEFVRSDEEWSEISTTSNVELLDVVKKVKPTVLIGCSTKANAFTEEVVREMGKHAKRPIIFPLSNPSRLVEVDPKDANEWTEGRALIATGSPFPPTKNPDGKEYIIAECNNALIYPGLGLGAVVSKSRSMTDTMLLAGTQALASLAPALKDPDQALLPDFQDARRANFEVAVAVAEQAIDEGSAGVKWKKSEVREKLKGLQWEPVYGTYKYDPKGEI</sequence>